<accession>A0A9D1DMT4</accession>
<feature type="non-terminal residue" evidence="1">
    <location>
        <position position="1"/>
    </location>
</feature>
<reference evidence="1" key="1">
    <citation type="submission" date="2020-10" db="EMBL/GenBank/DDBJ databases">
        <authorList>
            <person name="Gilroy R."/>
        </authorList>
    </citation>
    <scope>NUCLEOTIDE SEQUENCE</scope>
    <source>
        <strain evidence="1">ChiGjej3B3-7149</strain>
    </source>
</reference>
<dbReference type="AlphaFoldDB" id="A0A9D1DMT4"/>
<reference evidence="1" key="2">
    <citation type="journal article" date="2021" name="PeerJ">
        <title>Extensive microbial diversity within the chicken gut microbiome revealed by metagenomics and culture.</title>
        <authorList>
            <person name="Gilroy R."/>
            <person name="Ravi A."/>
            <person name="Getino M."/>
            <person name="Pursley I."/>
            <person name="Horton D.L."/>
            <person name="Alikhan N.F."/>
            <person name="Baker D."/>
            <person name="Gharbi K."/>
            <person name="Hall N."/>
            <person name="Watson M."/>
            <person name="Adriaenssens E.M."/>
            <person name="Foster-Nyarko E."/>
            <person name="Jarju S."/>
            <person name="Secka A."/>
            <person name="Antonio M."/>
            <person name="Oren A."/>
            <person name="Chaudhuri R.R."/>
            <person name="La Ragione R."/>
            <person name="Hildebrand F."/>
            <person name="Pallen M.J."/>
        </authorList>
    </citation>
    <scope>NUCLEOTIDE SEQUENCE</scope>
    <source>
        <strain evidence="1">ChiGjej3B3-7149</strain>
    </source>
</reference>
<proteinExistence type="predicted"/>
<comment type="caution">
    <text evidence="1">The sequence shown here is derived from an EMBL/GenBank/DDBJ whole genome shotgun (WGS) entry which is preliminary data.</text>
</comment>
<sequence>VNICTGADLLFRDKRGTDYYYVPSLEYIGMLFMPEYAHCVIRAPSDTEYLSISCSQGGLDKGPRSVSVYRLSIETAEKLPQHPWDDGTTLLPPAAYGTEVPLEKHGGSYCIYEPELDCVYVCRSVWDNGVAEHAWLVTEE</sequence>
<protein>
    <submittedName>
        <fullName evidence="1">Uncharacterized protein</fullName>
    </submittedName>
</protein>
<gene>
    <name evidence="1" type="ORF">IAD36_08735</name>
</gene>
<evidence type="ECO:0000313" key="2">
    <source>
        <dbReference type="Proteomes" id="UP000824238"/>
    </source>
</evidence>
<organism evidence="1 2">
    <name type="scientific">Candidatus Scatomorpha intestinigallinarum</name>
    <dbReference type="NCBI Taxonomy" id="2840923"/>
    <lineage>
        <taxon>Bacteria</taxon>
        <taxon>Bacillati</taxon>
        <taxon>Bacillota</taxon>
        <taxon>Clostridia</taxon>
        <taxon>Eubacteriales</taxon>
        <taxon>Candidatus Scatomorpha</taxon>
    </lineage>
</organism>
<dbReference type="EMBL" id="DVHH01000210">
    <property type="protein sequence ID" value="HIR55663.1"/>
    <property type="molecule type" value="Genomic_DNA"/>
</dbReference>
<dbReference type="Proteomes" id="UP000824238">
    <property type="component" value="Unassembled WGS sequence"/>
</dbReference>
<name>A0A9D1DMT4_9FIRM</name>
<evidence type="ECO:0000313" key="1">
    <source>
        <dbReference type="EMBL" id="HIR55663.1"/>
    </source>
</evidence>